<dbReference type="HAMAP" id="MF_00605">
    <property type="entry name" value="TrmD"/>
    <property type="match status" value="1"/>
</dbReference>
<dbReference type="InterPro" id="IPR002649">
    <property type="entry name" value="tRNA_m1G_MeTrfase_TrmD"/>
</dbReference>
<keyword evidence="20" id="KW-1185">Reference proteome</keyword>
<sequence length="255" mass="28067">MRIAVVTIFPALVEGVLTQSILGRAARDEAVHYEVIDVRRFADDPRRSVDDTPFGGGAGMVLKPEPFAAALRVADAPHPWIGMSPAGRRFTQREAERLADLDAFTLVCGRYEGFDARLEDSVFDELLSVGDVVLQGGELAALLVIEAVVRLVPHVLGNTASAVEESFGAEGLLEYPQYTRPRSFEGLEVPPVLLSGDHQEVARWRRAAALARTLRHRPDLIVARGGLADEEVSLLERYGYADLVARWVKEQEGRR</sequence>
<evidence type="ECO:0000313" key="19">
    <source>
        <dbReference type="EMBL" id="ACU54421.1"/>
    </source>
</evidence>
<dbReference type="GO" id="GO:0002939">
    <property type="term" value="P:tRNA N1-guanine methylation"/>
    <property type="evidence" value="ECO:0007669"/>
    <property type="project" value="TreeGrafter"/>
</dbReference>
<evidence type="ECO:0000256" key="4">
    <source>
        <dbReference type="ARBA" id="ARBA00011738"/>
    </source>
</evidence>
<evidence type="ECO:0000256" key="16">
    <source>
        <dbReference type="PIRSR" id="PIRSR000386-1"/>
    </source>
</evidence>
<keyword evidence="11 15" id="KW-0819">tRNA processing</keyword>
<evidence type="ECO:0000256" key="12">
    <source>
        <dbReference type="ARBA" id="ARBA00029736"/>
    </source>
</evidence>
<protein>
    <recommendedName>
        <fullName evidence="6 15">tRNA (guanine-N(1)-)-methyltransferase</fullName>
        <ecNumber evidence="5 15">2.1.1.228</ecNumber>
    </recommendedName>
    <alternativeName>
        <fullName evidence="12 15">M1G-methyltransferase</fullName>
    </alternativeName>
    <alternativeName>
        <fullName evidence="13 15">tRNA [GM37] methyltransferase</fullName>
    </alternativeName>
</protein>
<gene>
    <name evidence="15" type="primary">trmD</name>
    <name evidence="19" type="ordered locus">Afer_1498</name>
</gene>
<feature type="binding site" evidence="15 16">
    <location>
        <position position="109"/>
    </location>
    <ligand>
        <name>S-adenosyl-L-methionine</name>
        <dbReference type="ChEBI" id="CHEBI:59789"/>
    </ligand>
</feature>
<evidence type="ECO:0000256" key="17">
    <source>
        <dbReference type="RuleBase" id="RU003464"/>
    </source>
</evidence>
<evidence type="ECO:0000256" key="2">
    <source>
        <dbReference type="ARBA" id="ARBA00004496"/>
    </source>
</evidence>
<dbReference type="Gene3D" id="3.40.1280.10">
    <property type="match status" value="1"/>
</dbReference>
<reference evidence="19 20" key="1">
    <citation type="journal article" date="2009" name="Stand. Genomic Sci.">
        <title>Complete genome sequence of Acidimicrobium ferrooxidans type strain (ICP).</title>
        <authorList>
            <person name="Clum A."/>
            <person name="Nolan M."/>
            <person name="Lang E."/>
            <person name="Glavina Del Rio T."/>
            <person name="Tice H."/>
            <person name="Copeland A."/>
            <person name="Cheng J.F."/>
            <person name="Lucas S."/>
            <person name="Chen F."/>
            <person name="Bruce D."/>
            <person name="Goodwin L."/>
            <person name="Pitluck S."/>
            <person name="Ivanova N."/>
            <person name="Mavrommatis K."/>
            <person name="Mikhailova N."/>
            <person name="Pati A."/>
            <person name="Chen A."/>
            <person name="Palaniappan K."/>
            <person name="Goker M."/>
            <person name="Spring S."/>
            <person name="Land M."/>
            <person name="Hauser L."/>
            <person name="Chang Y.J."/>
            <person name="Jeffries C.C."/>
            <person name="Chain P."/>
            <person name="Bristow J."/>
            <person name="Eisen J.A."/>
            <person name="Markowitz V."/>
            <person name="Hugenholtz P."/>
            <person name="Kyrpides N.C."/>
            <person name="Klenk H.P."/>
            <person name="Lapidus A."/>
        </authorList>
    </citation>
    <scope>NUCLEOTIDE SEQUENCE [LARGE SCALE GENOMIC DNA]</scope>
    <source>
        <strain evidence="20">DSM 10331 / JCM 15462 / NBRC 103882 / ICP</strain>
    </source>
</reference>
<dbReference type="PIRSF" id="PIRSF000386">
    <property type="entry name" value="tRNA_mtase"/>
    <property type="match status" value="1"/>
</dbReference>
<dbReference type="InterPro" id="IPR023148">
    <property type="entry name" value="tRNA_m1G_MeTrfase_C_sf"/>
</dbReference>
<keyword evidence="10 15" id="KW-0949">S-adenosyl-L-methionine</keyword>
<dbReference type="RefSeq" id="WP_015798900.1">
    <property type="nucleotide sequence ID" value="NC_013124.1"/>
</dbReference>
<dbReference type="InterPro" id="IPR029028">
    <property type="entry name" value="Alpha/beta_knot_MTases"/>
</dbReference>
<dbReference type="Pfam" id="PF01746">
    <property type="entry name" value="tRNA_m1G_MT"/>
    <property type="match status" value="1"/>
</dbReference>
<dbReference type="InterPro" id="IPR016009">
    <property type="entry name" value="tRNA_MeTrfase_TRMD/TRM10"/>
</dbReference>
<name>C7M0B3_ACIFD</name>
<evidence type="ECO:0000256" key="11">
    <source>
        <dbReference type="ARBA" id="ARBA00022694"/>
    </source>
</evidence>
<comment type="subcellular location">
    <subcellularLocation>
        <location evidence="2 15 17">Cytoplasm</location>
    </subcellularLocation>
</comment>
<organism evidence="19 20">
    <name type="scientific">Acidimicrobium ferrooxidans (strain DSM 10331 / JCM 15462 / NBRC 103882 / ICP)</name>
    <dbReference type="NCBI Taxonomy" id="525909"/>
    <lineage>
        <taxon>Bacteria</taxon>
        <taxon>Bacillati</taxon>
        <taxon>Actinomycetota</taxon>
        <taxon>Acidimicrobiia</taxon>
        <taxon>Acidimicrobiales</taxon>
        <taxon>Acidimicrobiaceae</taxon>
        <taxon>Acidimicrobium</taxon>
    </lineage>
</organism>
<feature type="domain" description="tRNA methyltransferase TRMD/TRM10-type" evidence="18">
    <location>
        <begin position="1"/>
        <end position="221"/>
    </location>
</feature>
<dbReference type="Gene3D" id="1.10.1270.20">
    <property type="entry name" value="tRNA(m1g37)methyltransferase, domain 2"/>
    <property type="match status" value="1"/>
</dbReference>
<comment type="similarity">
    <text evidence="3 15 17">Belongs to the RNA methyltransferase TrmD family.</text>
</comment>
<dbReference type="PANTHER" id="PTHR46417">
    <property type="entry name" value="TRNA (GUANINE-N(1)-)-METHYLTRANSFERASE"/>
    <property type="match status" value="1"/>
</dbReference>
<evidence type="ECO:0000256" key="13">
    <source>
        <dbReference type="ARBA" id="ARBA00033392"/>
    </source>
</evidence>
<evidence type="ECO:0000256" key="8">
    <source>
        <dbReference type="ARBA" id="ARBA00022603"/>
    </source>
</evidence>
<comment type="caution">
    <text evidence="15">Lacks conserved residue(s) required for the propagation of feature annotation.</text>
</comment>
<dbReference type="HOGENOM" id="CLU_047363_0_1_11"/>
<evidence type="ECO:0000256" key="14">
    <source>
        <dbReference type="ARBA" id="ARBA00047783"/>
    </source>
</evidence>
<comment type="subunit">
    <text evidence="4 15 17">Homodimer.</text>
</comment>
<comment type="catalytic activity">
    <reaction evidence="14 15 17">
        <text>guanosine(37) in tRNA + S-adenosyl-L-methionine = N(1)-methylguanosine(37) in tRNA + S-adenosyl-L-homocysteine + H(+)</text>
        <dbReference type="Rhea" id="RHEA:36899"/>
        <dbReference type="Rhea" id="RHEA-COMP:10145"/>
        <dbReference type="Rhea" id="RHEA-COMP:10147"/>
        <dbReference type="ChEBI" id="CHEBI:15378"/>
        <dbReference type="ChEBI" id="CHEBI:57856"/>
        <dbReference type="ChEBI" id="CHEBI:59789"/>
        <dbReference type="ChEBI" id="CHEBI:73542"/>
        <dbReference type="ChEBI" id="CHEBI:74269"/>
        <dbReference type="EC" id="2.1.1.228"/>
    </reaction>
</comment>
<evidence type="ECO:0000256" key="3">
    <source>
        <dbReference type="ARBA" id="ARBA00007630"/>
    </source>
</evidence>
<evidence type="ECO:0000259" key="18">
    <source>
        <dbReference type="Pfam" id="PF01746"/>
    </source>
</evidence>
<keyword evidence="9 15" id="KW-0808">Transferase</keyword>
<dbReference type="CDD" id="cd18080">
    <property type="entry name" value="TrmD-like"/>
    <property type="match status" value="1"/>
</dbReference>
<dbReference type="PANTHER" id="PTHR46417:SF1">
    <property type="entry name" value="TRNA (GUANINE-N(1)-)-METHYLTRANSFERASE"/>
    <property type="match status" value="1"/>
</dbReference>
<evidence type="ECO:0000256" key="7">
    <source>
        <dbReference type="ARBA" id="ARBA00022490"/>
    </source>
</evidence>
<dbReference type="AlphaFoldDB" id="C7M0B3"/>
<dbReference type="NCBIfam" id="NF000648">
    <property type="entry name" value="PRK00026.1"/>
    <property type="match status" value="1"/>
</dbReference>
<comment type="function">
    <text evidence="1 15 17">Specifically methylates guanosine-37 in various tRNAs.</text>
</comment>
<evidence type="ECO:0000313" key="20">
    <source>
        <dbReference type="Proteomes" id="UP000000771"/>
    </source>
</evidence>
<dbReference type="Proteomes" id="UP000000771">
    <property type="component" value="Chromosome"/>
</dbReference>
<dbReference type="EMBL" id="CP001631">
    <property type="protein sequence ID" value="ACU54421.1"/>
    <property type="molecule type" value="Genomic_DNA"/>
</dbReference>
<dbReference type="InterPro" id="IPR029026">
    <property type="entry name" value="tRNA_m1G_MTases_N"/>
</dbReference>
<keyword evidence="8 15" id="KW-0489">Methyltransferase</keyword>
<evidence type="ECO:0000256" key="9">
    <source>
        <dbReference type="ARBA" id="ARBA00022679"/>
    </source>
</evidence>
<evidence type="ECO:0000256" key="10">
    <source>
        <dbReference type="ARBA" id="ARBA00022691"/>
    </source>
</evidence>
<dbReference type="SUPFAM" id="SSF75217">
    <property type="entry name" value="alpha/beta knot"/>
    <property type="match status" value="1"/>
</dbReference>
<evidence type="ECO:0000256" key="1">
    <source>
        <dbReference type="ARBA" id="ARBA00002634"/>
    </source>
</evidence>
<evidence type="ECO:0000256" key="6">
    <source>
        <dbReference type="ARBA" id="ARBA00014679"/>
    </source>
</evidence>
<dbReference type="STRING" id="525909.Afer_1498"/>
<dbReference type="eggNOG" id="COG0336">
    <property type="taxonomic scope" value="Bacteria"/>
</dbReference>
<dbReference type="GO" id="GO:0052906">
    <property type="term" value="F:tRNA (guanine(37)-N1)-methyltransferase activity"/>
    <property type="evidence" value="ECO:0007669"/>
    <property type="project" value="UniProtKB-UniRule"/>
</dbReference>
<dbReference type="KEGG" id="afo:Afer_1498"/>
<evidence type="ECO:0000256" key="5">
    <source>
        <dbReference type="ARBA" id="ARBA00012807"/>
    </source>
</evidence>
<dbReference type="EC" id="2.1.1.228" evidence="5 15"/>
<keyword evidence="7 15" id="KW-0963">Cytoplasm</keyword>
<dbReference type="NCBIfam" id="TIGR00088">
    <property type="entry name" value="trmD"/>
    <property type="match status" value="1"/>
</dbReference>
<proteinExistence type="inferred from homology"/>
<dbReference type="OrthoDB" id="9807416at2"/>
<dbReference type="GO" id="GO:0005829">
    <property type="term" value="C:cytosol"/>
    <property type="evidence" value="ECO:0007669"/>
    <property type="project" value="TreeGrafter"/>
</dbReference>
<evidence type="ECO:0000256" key="15">
    <source>
        <dbReference type="HAMAP-Rule" id="MF_00605"/>
    </source>
</evidence>
<accession>C7M0B3</accession>